<dbReference type="InterPro" id="IPR003439">
    <property type="entry name" value="ABC_transporter-like_ATP-bd"/>
</dbReference>
<evidence type="ECO:0000313" key="6">
    <source>
        <dbReference type="Proteomes" id="UP000198661"/>
    </source>
</evidence>
<keyword evidence="1" id="KW-0813">Transport</keyword>
<dbReference type="RefSeq" id="WP_092038352.1">
    <property type="nucleotide sequence ID" value="NZ_FOOK01000014.1"/>
</dbReference>
<dbReference type="PROSITE" id="PS00211">
    <property type="entry name" value="ABC_TRANSPORTER_1"/>
    <property type="match status" value="1"/>
</dbReference>
<keyword evidence="6" id="KW-1185">Reference proteome</keyword>
<evidence type="ECO:0000313" key="5">
    <source>
        <dbReference type="EMBL" id="SFG05701.1"/>
    </source>
</evidence>
<keyword evidence="3 5" id="KW-0067">ATP-binding</keyword>
<name>A0A1I2NWQ4_9BACL</name>
<reference evidence="5 6" key="1">
    <citation type="submission" date="2016-10" db="EMBL/GenBank/DDBJ databases">
        <authorList>
            <person name="de Groot N.N."/>
        </authorList>
    </citation>
    <scope>NUCLEOTIDE SEQUENCE [LARGE SCALE GENOMIC DNA]</scope>
    <source>
        <strain evidence="5 6">DSM 44945</strain>
    </source>
</reference>
<keyword evidence="2" id="KW-0547">Nucleotide-binding</keyword>
<dbReference type="SUPFAM" id="SSF52540">
    <property type="entry name" value="P-loop containing nucleoside triphosphate hydrolases"/>
    <property type="match status" value="1"/>
</dbReference>
<dbReference type="EMBL" id="FOOK01000014">
    <property type="protein sequence ID" value="SFG05701.1"/>
    <property type="molecule type" value="Genomic_DNA"/>
</dbReference>
<dbReference type="InterPro" id="IPR003593">
    <property type="entry name" value="AAA+_ATPase"/>
</dbReference>
<dbReference type="AlphaFoldDB" id="A0A1I2NWQ4"/>
<accession>A0A1I2NWQ4</accession>
<dbReference type="InterPro" id="IPR027417">
    <property type="entry name" value="P-loop_NTPase"/>
</dbReference>
<protein>
    <submittedName>
        <fullName evidence="5">NitT/TauT family transport system ATP-binding protein</fullName>
    </submittedName>
</protein>
<evidence type="ECO:0000259" key="4">
    <source>
        <dbReference type="PROSITE" id="PS50893"/>
    </source>
</evidence>
<dbReference type="SMART" id="SM00382">
    <property type="entry name" value="AAA"/>
    <property type="match status" value="1"/>
</dbReference>
<dbReference type="Gene3D" id="3.40.50.300">
    <property type="entry name" value="P-loop containing nucleotide triphosphate hydrolases"/>
    <property type="match status" value="1"/>
</dbReference>
<dbReference type="CDD" id="cd03293">
    <property type="entry name" value="ABC_NrtD_SsuB_transporters"/>
    <property type="match status" value="1"/>
</dbReference>
<dbReference type="Pfam" id="PF00005">
    <property type="entry name" value="ABC_tran"/>
    <property type="match status" value="1"/>
</dbReference>
<dbReference type="InterPro" id="IPR050166">
    <property type="entry name" value="ABC_transporter_ATP-bind"/>
</dbReference>
<dbReference type="GO" id="GO:0016887">
    <property type="term" value="F:ATP hydrolysis activity"/>
    <property type="evidence" value="ECO:0007669"/>
    <property type="project" value="InterPro"/>
</dbReference>
<gene>
    <name evidence="5" type="ORF">SAMN04488025_1147</name>
</gene>
<dbReference type="InterPro" id="IPR017871">
    <property type="entry name" value="ABC_transporter-like_CS"/>
</dbReference>
<dbReference type="OrthoDB" id="9802264at2"/>
<dbReference type="PROSITE" id="PS50893">
    <property type="entry name" value="ABC_TRANSPORTER_2"/>
    <property type="match status" value="1"/>
</dbReference>
<organism evidence="5 6">
    <name type="scientific">Planifilum fulgidum</name>
    <dbReference type="NCBI Taxonomy" id="201973"/>
    <lineage>
        <taxon>Bacteria</taxon>
        <taxon>Bacillati</taxon>
        <taxon>Bacillota</taxon>
        <taxon>Bacilli</taxon>
        <taxon>Bacillales</taxon>
        <taxon>Thermoactinomycetaceae</taxon>
        <taxon>Planifilum</taxon>
    </lineage>
</organism>
<evidence type="ECO:0000256" key="2">
    <source>
        <dbReference type="ARBA" id="ARBA00022741"/>
    </source>
</evidence>
<dbReference type="GO" id="GO:0005524">
    <property type="term" value="F:ATP binding"/>
    <property type="evidence" value="ECO:0007669"/>
    <property type="project" value="UniProtKB-KW"/>
</dbReference>
<dbReference type="STRING" id="201973.SAMN04488025_1147"/>
<dbReference type="PANTHER" id="PTHR42788:SF13">
    <property type="entry name" value="ALIPHATIC SULFONATES IMPORT ATP-BINDING PROTEIN SSUB"/>
    <property type="match status" value="1"/>
</dbReference>
<proteinExistence type="predicted"/>
<evidence type="ECO:0000256" key="3">
    <source>
        <dbReference type="ARBA" id="ARBA00022840"/>
    </source>
</evidence>
<evidence type="ECO:0000256" key="1">
    <source>
        <dbReference type="ARBA" id="ARBA00022448"/>
    </source>
</evidence>
<feature type="domain" description="ABC transporter" evidence="4">
    <location>
        <begin position="10"/>
        <end position="242"/>
    </location>
</feature>
<sequence>MEPDKGTAAVSLHRATKCFTTPAGKDYTAVHEITLEVQEGTFVAIVGPSGCGKSTLLNMTAGLTAPTSGTVRIYGQPLRGINRRAAYIFQQDALLPWKTVLDNAALGLVFRGRRTDEAREAAREWLERVGLGPFADRYPFQLSGGMRKRVAIAQSWVVNPDILLMDEPFSALDVQTRQMMESELLSLWSSSRKTVLFVTHDLEEAIALADEVVVLSAAPASRVVGRFPVDLSRPRNLMDIRTDPRFVDLYRTIWSILREEVLKSYERSRHMA</sequence>
<dbReference type="Proteomes" id="UP000198661">
    <property type="component" value="Unassembled WGS sequence"/>
</dbReference>
<dbReference type="PANTHER" id="PTHR42788">
    <property type="entry name" value="TAURINE IMPORT ATP-BINDING PROTEIN-RELATED"/>
    <property type="match status" value="1"/>
</dbReference>